<organism evidence="9 10">
    <name type="scientific">Clostridium botulinum B2 450</name>
    <dbReference type="NCBI Taxonomy" id="1379739"/>
    <lineage>
        <taxon>Bacteria</taxon>
        <taxon>Bacillati</taxon>
        <taxon>Bacillota</taxon>
        <taxon>Clostridia</taxon>
        <taxon>Eubacteriales</taxon>
        <taxon>Clostridiaceae</taxon>
        <taxon>Clostridium</taxon>
    </lineage>
</organism>
<gene>
    <name evidence="9" type="ORF">N495_09330</name>
</gene>
<feature type="transmembrane region" description="Helical" evidence="8">
    <location>
        <begin position="167"/>
        <end position="186"/>
    </location>
</feature>
<evidence type="ECO:0000256" key="2">
    <source>
        <dbReference type="ARBA" id="ARBA00009773"/>
    </source>
</evidence>
<sequence>MTKNKKIPFLEFIPILVISFLLLKFINNIENIYSFMKSFLSILVPFIWAFGIAYILNPLMKYFQNKFKLKRIFSIIITYIIVIGLLILFINTFVPKIIKNIGDLFAHSPDYINQTIQWFNDNIKYSKVYDMLMENSQISNNIPSLLNKISNLTNTFINTFLNTTIKFTSFLVKFVFGLIISIYLLLDKESLIENLKKFILALSGEKNYSKILSFFKEVDMVFSKYIIGKSIDSLIIGLMCFAGLTIMKVPYAALISFIVGITNMIPYFGPFIGMIPAFIITLFFNYIKAIWVLIFIVILQQFDGWYLGPKILGNQVGLSPIWIIFAITIGGGTFGVMGMFLSVPIAAIIKIYLDKYIEIKLNKK</sequence>
<proteinExistence type="inferred from homology"/>
<dbReference type="HOGENOM" id="CLU_031275_2_0_9"/>
<dbReference type="PATRIC" id="fig|1379739.3.peg.2221"/>
<evidence type="ECO:0000256" key="7">
    <source>
        <dbReference type="ARBA" id="ARBA00023136"/>
    </source>
</evidence>
<comment type="caution">
    <text evidence="9">The sequence shown here is derived from an EMBL/GenBank/DDBJ whole genome shotgun (WGS) entry which is preliminary data.</text>
</comment>
<name>A0A0D1BVK0_CLOBO</name>
<dbReference type="Proteomes" id="UP000032250">
    <property type="component" value="Unassembled WGS sequence"/>
</dbReference>
<accession>A0A0D1BVK0</accession>
<keyword evidence="7 8" id="KW-0472">Membrane</keyword>
<evidence type="ECO:0000313" key="9">
    <source>
        <dbReference type="EMBL" id="KIS23787.1"/>
    </source>
</evidence>
<dbReference type="EMBL" id="JXSU01000007">
    <property type="protein sequence ID" value="KIS23787.1"/>
    <property type="molecule type" value="Genomic_DNA"/>
</dbReference>
<dbReference type="PANTHER" id="PTHR21716:SF53">
    <property type="entry name" value="PERMEASE PERM-RELATED"/>
    <property type="match status" value="1"/>
</dbReference>
<evidence type="ECO:0000256" key="5">
    <source>
        <dbReference type="ARBA" id="ARBA00022692"/>
    </source>
</evidence>
<dbReference type="AlphaFoldDB" id="A0A0D1BVK0"/>
<comment type="similarity">
    <text evidence="2">Belongs to the autoinducer-2 exporter (AI-2E) (TC 2.A.86) family.</text>
</comment>
<keyword evidence="6 8" id="KW-1133">Transmembrane helix</keyword>
<keyword evidence="3" id="KW-0813">Transport</keyword>
<feature type="transmembrane region" description="Helical" evidence="8">
    <location>
        <begin position="7"/>
        <end position="26"/>
    </location>
</feature>
<feature type="transmembrane region" description="Helical" evidence="8">
    <location>
        <begin position="72"/>
        <end position="94"/>
    </location>
</feature>
<dbReference type="GO" id="GO:0055085">
    <property type="term" value="P:transmembrane transport"/>
    <property type="evidence" value="ECO:0007669"/>
    <property type="project" value="TreeGrafter"/>
</dbReference>
<feature type="transmembrane region" description="Helical" evidence="8">
    <location>
        <begin position="289"/>
        <end position="308"/>
    </location>
</feature>
<feature type="transmembrane region" description="Helical" evidence="8">
    <location>
        <begin position="320"/>
        <end position="353"/>
    </location>
</feature>
<dbReference type="RefSeq" id="WP_042384990.1">
    <property type="nucleotide sequence ID" value="NZ_JXSU01000007.1"/>
</dbReference>
<dbReference type="GO" id="GO:0005886">
    <property type="term" value="C:plasma membrane"/>
    <property type="evidence" value="ECO:0007669"/>
    <property type="project" value="UniProtKB-SubCell"/>
</dbReference>
<keyword evidence="4" id="KW-1003">Cell membrane</keyword>
<evidence type="ECO:0000313" key="10">
    <source>
        <dbReference type="Proteomes" id="UP000032250"/>
    </source>
</evidence>
<evidence type="ECO:0000256" key="6">
    <source>
        <dbReference type="ARBA" id="ARBA00022989"/>
    </source>
</evidence>
<dbReference type="PANTHER" id="PTHR21716">
    <property type="entry name" value="TRANSMEMBRANE PROTEIN"/>
    <property type="match status" value="1"/>
</dbReference>
<evidence type="ECO:0000256" key="1">
    <source>
        <dbReference type="ARBA" id="ARBA00004651"/>
    </source>
</evidence>
<feature type="transmembrane region" description="Helical" evidence="8">
    <location>
        <begin position="38"/>
        <end position="60"/>
    </location>
</feature>
<protein>
    <submittedName>
        <fullName evidence="9">Membrane protein</fullName>
    </submittedName>
</protein>
<evidence type="ECO:0000256" key="4">
    <source>
        <dbReference type="ARBA" id="ARBA00022475"/>
    </source>
</evidence>
<keyword evidence="5 8" id="KW-0812">Transmembrane</keyword>
<dbReference type="InterPro" id="IPR002549">
    <property type="entry name" value="AI-2E-like"/>
</dbReference>
<comment type="subcellular location">
    <subcellularLocation>
        <location evidence="1">Cell membrane</location>
        <topology evidence="1">Multi-pass membrane protein</topology>
    </subcellularLocation>
</comment>
<feature type="transmembrane region" description="Helical" evidence="8">
    <location>
        <begin position="265"/>
        <end position="284"/>
    </location>
</feature>
<evidence type="ECO:0000256" key="3">
    <source>
        <dbReference type="ARBA" id="ARBA00022448"/>
    </source>
</evidence>
<feature type="transmembrane region" description="Helical" evidence="8">
    <location>
        <begin position="234"/>
        <end position="259"/>
    </location>
</feature>
<evidence type="ECO:0000256" key="8">
    <source>
        <dbReference type="SAM" id="Phobius"/>
    </source>
</evidence>
<dbReference type="Pfam" id="PF01594">
    <property type="entry name" value="AI-2E_transport"/>
    <property type="match status" value="1"/>
</dbReference>
<dbReference type="OrthoDB" id="9793390at2"/>
<reference evidence="9 10" key="1">
    <citation type="submission" date="2014-06" db="EMBL/GenBank/DDBJ databases">
        <title>Genome characterization of distinct group I Clostridium botulinum lineages.</title>
        <authorList>
            <person name="Giordani F."/>
            <person name="Anselmo A."/>
            <person name="Fillo S."/>
            <person name="Palozzi A.M."/>
            <person name="Fortunato A."/>
            <person name="Gentile B."/>
            <person name="Ciammaruconi A."/>
            <person name="Anniballi F."/>
            <person name="De Medici D."/>
            <person name="Lista F."/>
        </authorList>
    </citation>
    <scope>NUCLEOTIDE SEQUENCE [LARGE SCALE GENOMIC DNA]</scope>
    <source>
        <strain evidence="9 10">B2 450</strain>
    </source>
</reference>